<sequence length="81" mass="8722">MDGDDGAALAAQLYLPAEWTDDGASGGPSAARRFQEKWRIALALLDEMKLQLPAYQAIVFNAAMAWCSPYSPNWSGGMSPT</sequence>
<dbReference type="Proteomes" id="UP000078486">
    <property type="component" value="Unassembled WGS sequence"/>
</dbReference>
<accession>A0A178IN14</accession>
<dbReference type="AlphaFoldDB" id="A0A178IN14"/>
<dbReference type="EMBL" id="LRRQ01000057">
    <property type="protein sequence ID" value="OAM90456.1"/>
    <property type="molecule type" value="Genomic_DNA"/>
</dbReference>
<evidence type="ECO:0000313" key="2">
    <source>
        <dbReference type="Proteomes" id="UP000078486"/>
    </source>
</evidence>
<organism evidence="1 2">
    <name type="scientific">Termitidicoccus mucosus</name>
    <dbReference type="NCBI Taxonomy" id="1184151"/>
    <lineage>
        <taxon>Bacteria</taxon>
        <taxon>Pseudomonadati</taxon>
        <taxon>Verrucomicrobiota</taxon>
        <taxon>Opitutia</taxon>
        <taxon>Opitutales</taxon>
        <taxon>Opitutaceae</taxon>
        <taxon>Termitidicoccus</taxon>
    </lineage>
</organism>
<name>A0A178IN14_9BACT</name>
<proteinExistence type="predicted"/>
<comment type="caution">
    <text evidence="1">The sequence shown here is derived from an EMBL/GenBank/DDBJ whole genome shotgun (WGS) entry which is preliminary data.</text>
</comment>
<reference evidence="1 2" key="1">
    <citation type="submission" date="2016-01" db="EMBL/GenBank/DDBJ databases">
        <title>High potential of lignocellulose degradation of a new Verrucomicrobia species.</title>
        <authorList>
            <person name="Wang Y."/>
            <person name="Shi Y."/>
            <person name="Qiu Z."/>
            <person name="Liu S."/>
            <person name="Yang H."/>
        </authorList>
    </citation>
    <scope>NUCLEOTIDE SEQUENCE [LARGE SCALE GENOMIC DNA]</scope>
    <source>
        <strain evidence="1 2">TSB47</strain>
    </source>
</reference>
<protein>
    <recommendedName>
        <fullName evidence="3">Transposase IS701-like DDE domain-containing protein</fullName>
    </recommendedName>
</protein>
<evidence type="ECO:0000313" key="1">
    <source>
        <dbReference type="EMBL" id="OAM90456.1"/>
    </source>
</evidence>
<gene>
    <name evidence="1" type="ORF">AW736_07730</name>
</gene>
<evidence type="ECO:0008006" key="3">
    <source>
        <dbReference type="Google" id="ProtNLM"/>
    </source>
</evidence>
<keyword evidence="2" id="KW-1185">Reference proteome</keyword>